<dbReference type="PANTHER" id="PTHR11240:SF72">
    <property type="entry name" value="RIBONUCLEASE 1"/>
    <property type="match status" value="1"/>
</dbReference>
<evidence type="ECO:0000313" key="10">
    <source>
        <dbReference type="Proteomes" id="UP000447434"/>
    </source>
</evidence>
<evidence type="ECO:0000256" key="6">
    <source>
        <dbReference type="ARBA" id="ARBA00023239"/>
    </source>
</evidence>
<dbReference type="Gene3D" id="3.90.730.10">
    <property type="entry name" value="Ribonuclease T2-like"/>
    <property type="match status" value="1"/>
</dbReference>
<evidence type="ECO:0000256" key="1">
    <source>
        <dbReference type="ARBA" id="ARBA00007469"/>
    </source>
</evidence>
<keyword evidence="6" id="KW-0456">Lyase</keyword>
<dbReference type="SUPFAM" id="SSF55895">
    <property type="entry name" value="Ribonuclease Rh-like"/>
    <property type="match status" value="1"/>
</dbReference>
<dbReference type="FunFam" id="3.90.730.10:FF:000003">
    <property type="entry name" value="Ribonuclease 3"/>
    <property type="match status" value="1"/>
</dbReference>
<dbReference type="InterPro" id="IPR033130">
    <property type="entry name" value="RNase_T2_His_AS_2"/>
</dbReference>
<dbReference type="InterPro" id="IPR036430">
    <property type="entry name" value="RNase_T2-like_sf"/>
</dbReference>
<proteinExistence type="inferred from homology"/>
<evidence type="ECO:0000256" key="3">
    <source>
        <dbReference type="ARBA" id="ARBA00022759"/>
    </source>
</evidence>
<evidence type="ECO:0000256" key="2">
    <source>
        <dbReference type="ARBA" id="ARBA00022722"/>
    </source>
</evidence>
<comment type="similarity">
    <text evidence="1 8">Belongs to the RNase T2 family.</text>
</comment>
<dbReference type="Pfam" id="PF00445">
    <property type="entry name" value="Ribonuclease_T2"/>
    <property type="match status" value="1"/>
</dbReference>
<dbReference type="CDD" id="cd01061">
    <property type="entry name" value="RNase_T2_euk"/>
    <property type="match status" value="1"/>
</dbReference>
<dbReference type="EMBL" id="WOCE01000010">
    <property type="protein sequence ID" value="KAE9605534.1"/>
    <property type="molecule type" value="Genomic_DNA"/>
</dbReference>
<dbReference type="PANTHER" id="PTHR11240">
    <property type="entry name" value="RIBONUCLEASE T2"/>
    <property type="match status" value="1"/>
</dbReference>
<organism evidence="9 10">
    <name type="scientific">Lupinus albus</name>
    <name type="common">White lupine</name>
    <name type="synonym">Lupinus termis</name>
    <dbReference type="NCBI Taxonomy" id="3870"/>
    <lineage>
        <taxon>Eukaryota</taxon>
        <taxon>Viridiplantae</taxon>
        <taxon>Streptophyta</taxon>
        <taxon>Embryophyta</taxon>
        <taxon>Tracheophyta</taxon>
        <taxon>Spermatophyta</taxon>
        <taxon>Magnoliopsida</taxon>
        <taxon>eudicotyledons</taxon>
        <taxon>Gunneridae</taxon>
        <taxon>Pentapetalae</taxon>
        <taxon>rosids</taxon>
        <taxon>fabids</taxon>
        <taxon>Fabales</taxon>
        <taxon>Fabaceae</taxon>
        <taxon>Papilionoideae</taxon>
        <taxon>50 kb inversion clade</taxon>
        <taxon>genistoids sensu lato</taxon>
        <taxon>core genistoids</taxon>
        <taxon>Genisteae</taxon>
        <taxon>Lupinus</taxon>
    </lineage>
</organism>
<reference evidence="10" key="1">
    <citation type="journal article" date="2020" name="Nat. Commun.">
        <title>Genome sequence of the cluster root forming white lupin.</title>
        <authorList>
            <person name="Hufnagel B."/>
            <person name="Marques A."/>
            <person name="Soriano A."/>
            <person name="Marques L."/>
            <person name="Divol F."/>
            <person name="Doumas P."/>
            <person name="Sallet E."/>
            <person name="Mancinotti D."/>
            <person name="Carrere S."/>
            <person name="Marande W."/>
            <person name="Arribat S."/>
            <person name="Keller J."/>
            <person name="Huneau C."/>
            <person name="Blein T."/>
            <person name="Aime D."/>
            <person name="Laguerre M."/>
            <person name="Taylor J."/>
            <person name="Schubert V."/>
            <person name="Nelson M."/>
            <person name="Geu-Flores F."/>
            <person name="Crespi M."/>
            <person name="Gallardo-Guerrero K."/>
            <person name="Delaux P.-M."/>
            <person name="Salse J."/>
            <person name="Berges H."/>
            <person name="Guyot R."/>
            <person name="Gouzy J."/>
            <person name="Peret B."/>
        </authorList>
    </citation>
    <scope>NUCLEOTIDE SEQUENCE [LARGE SCALE GENOMIC DNA]</scope>
    <source>
        <strain evidence="10">cv. Amiga</strain>
    </source>
</reference>
<accession>A0A6A5NYZ6</accession>
<evidence type="ECO:0000256" key="4">
    <source>
        <dbReference type="ARBA" id="ARBA00022801"/>
    </source>
</evidence>
<dbReference type="Proteomes" id="UP000447434">
    <property type="component" value="Chromosome 10"/>
</dbReference>
<dbReference type="InterPro" id="IPR018188">
    <property type="entry name" value="RNase_T2_His_AS_1"/>
</dbReference>
<comment type="function">
    <text evidence="7">May remobilize phosphate, particularly when cells senesce or when phosphate becomes limiting.</text>
</comment>
<keyword evidence="3" id="KW-0255">Endonuclease</keyword>
<dbReference type="InterPro" id="IPR001568">
    <property type="entry name" value="RNase_T2-like"/>
</dbReference>
<protein>
    <submittedName>
        <fullName evidence="9">Putative ribonuclease T(2)</fullName>
    </submittedName>
</protein>
<dbReference type="AlphaFoldDB" id="A0A6A5NYZ6"/>
<sequence>MEFKGSNLIKLMLLTQCLTVLCNHSPKFDYFYFVQQWPGSYCDTRRPCCYPSTGKPAANFGIHGLWPQRNDGTYPSNCDHNHHFNSSQISNITLQLKIEWPTLSCPSNDGLKFWAHEWEKHGTCSKSKLEHHEYFESALKLKQIANLTQTLKNAGINPDGRSYPLIKIKEAIKKGTGFTPVIHCNVDKTGKSQIFEVYLCVNTTGSNFTECKVFPKSICKPSIVFPIF</sequence>
<keyword evidence="10" id="KW-1185">Reference proteome</keyword>
<dbReference type="GO" id="GO:0033897">
    <property type="term" value="F:ribonuclease T2 activity"/>
    <property type="evidence" value="ECO:0007669"/>
    <property type="project" value="InterPro"/>
</dbReference>
<keyword evidence="4" id="KW-0378">Hydrolase</keyword>
<dbReference type="GO" id="GO:0005576">
    <property type="term" value="C:extracellular region"/>
    <property type="evidence" value="ECO:0007669"/>
    <property type="project" value="TreeGrafter"/>
</dbReference>
<evidence type="ECO:0000313" key="9">
    <source>
        <dbReference type="EMBL" id="KAE9605534.1"/>
    </source>
</evidence>
<dbReference type="GO" id="GO:0006401">
    <property type="term" value="P:RNA catabolic process"/>
    <property type="evidence" value="ECO:0007669"/>
    <property type="project" value="TreeGrafter"/>
</dbReference>
<keyword evidence="5" id="KW-1015">Disulfide bond</keyword>
<keyword evidence="2" id="KW-0540">Nuclease</keyword>
<evidence type="ECO:0000256" key="7">
    <source>
        <dbReference type="ARBA" id="ARBA00054578"/>
    </source>
</evidence>
<evidence type="ECO:0000256" key="5">
    <source>
        <dbReference type="ARBA" id="ARBA00023157"/>
    </source>
</evidence>
<gene>
    <name evidence="9" type="ORF">Lalb_Chr10g0098371</name>
</gene>
<dbReference type="PROSITE" id="PS00530">
    <property type="entry name" value="RNASE_T2_1"/>
    <property type="match status" value="1"/>
</dbReference>
<dbReference type="PROSITE" id="PS00531">
    <property type="entry name" value="RNASE_T2_2"/>
    <property type="match status" value="1"/>
</dbReference>
<dbReference type="InterPro" id="IPR033697">
    <property type="entry name" value="Ribonuclease_T2_eukaryotic"/>
</dbReference>
<comment type="caution">
    <text evidence="9">The sequence shown here is derived from an EMBL/GenBank/DDBJ whole genome shotgun (WGS) entry which is preliminary data.</text>
</comment>
<evidence type="ECO:0000256" key="8">
    <source>
        <dbReference type="RuleBase" id="RU004328"/>
    </source>
</evidence>
<dbReference type="OrthoDB" id="435754at2759"/>
<dbReference type="GO" id="GO:0016787">
    <property type="term" value="F:hydrolase activity"/>
    <property type="evidence" value="ECO:0007669"/>
    <property type="project" value="UniProtKB-KW"/>
</dbReference>
<dbReference type="GO" id="GO:0003723">
    <property type="term" value="F:RNA binding"/>
    <property type="evidence" value="ECO:0007669"/>
    <property type="project" value="InterPro"/>
</dbReference>
<name>A0A6A5NYZ6_LUPAL</name>